<name>A0AAV1VU75_LUPLU</name>
<keyword evidence="3" id="KW-1185">Reference proteome</keyword>
<sequence length="381" mass="43552">MKLLGWMHRKFRQNSNEQFKDLVMGQQTLDDEFNYQKPNFGTKHVKQTHKDHNQRKSFAGSEAGRTENDEYEEESSDSMYDLFHGFLTIGTLGSEQGLTDASQTPTFAFYVENITEKEDEVTENELKLINYELEKVLAAETKDDCSNYDSSARSSLVSNARSSYGSTITLSGKPLEGVNESNVNGSAVCPLQGYLFGSGVELSETKMVAKKENRTSLGELFQRSKMEEENFGAKCEKDDRRTEREAYKSAMQLVKKKLKIGILHTVDPASAEKKLHKILHMFNKKVHPENSTTAQKRDKQQKNEKKKKIMNDGGNRKSDVVHPEEDIILYPNGSLVKENMEDYKSQSNPLHFRLSSEEDSYENLNKEHWIKTDADYLVLEL</sequence>
<dbReference type="PANTHER" id="PTHR34959:SF3">
    <property type="entry name" value="PROTEIN LAZY 1"/>
    <property type="match status" value="1"/>
</dbReference>
<evidence type="ECO:0008006" key="4">
    <source>
        <dbReference type="Google" id="ProtNLM"/>
    </source>
</evidence>
<proteinExistence type="predicted"/>
<dbReference type="AlphaFoldDB" id="A0AAV1VU75"/>
<comment type="caution">
    <text evidence="2">The sequence shown here is derived from an EMBL/GenBank/DDBJ whole genome shotgun (WGS) entry which is preliminary data.</text>
</comment>
<dbReference type="Proteomes" id="UP001497480">
    <property type="component" value="Unassembled WGS sequence"/>
</dbReference>
<dbReference type="PANTHER" id="PTHR34959">
    <property type="entry name" value="PROTEIN LAZY 1"/>
    <property type="match status" value="1"/>
</dbReference>
<gene>
    <name evidence="2" type="ORF">LLUT_LOCUS1481</name>
</gene>
<feature type="region of interest" description="Disordered" evidence="1">
    <location>
        <begin position="44"/>
        <end position="69"/>
    </location>
</feature>
<accession>A0AAV1VU75</accession>
<evidence type="ECO:0000256" key="1">
    <source>
        <dbReference type="SAM" id="MobiDB-lite"/>
    </source>
</evidence>
<organism evidence="2 3">
    <name type="scientific">Lupinus luteus</name>
    <name type="common">European yellow lupine</name>
    <dbReference type="NCBI Taxonomy" id="3873"/>
    <lineage>
        <taxon>Eukaryota</taxon>
        <taxon>Viridiplantae</taxon>
        <taxon>Streptophyta</taxon>
        <taxon>Embryophyta</taxon>
        <taxon>Tracheophyta</taxon>
        <taxon>Spermatophyta</taxon>
        <taxon>Magnoliopsida</taxon>
        <taxon>eudicotyledons</taxon>
        <taxon>Gunneridae</taxon>
        <taxon>Pentapetalae</taxon>
        <taxon>rosids</taxon>
        <taxon>fabids</taxon>
        <taxon>Fabales</taxon>
        <taxon>Fabaceae</taxon>
        <taxon>Papilionoideae</taxon>
        <taxon>50 kb inversion clade</taxon>
        <taxon>genistoids sensu lato</taxon>
        <taxon>core genistoids</taxon>
        <taxon>Genisteae</taxon>
        <taxon>Lupinus</taxon>
    </lineage>
</organism>
<dbReference type="GO" id="GO:2000012">
    <property type="term" value="P:regulation of auxin polar transport"/>
    <property type="evidence" value="ECO:0007669"/>
    <property type="project" value="InterPro"/>
</dbReference>
<feature type="compositionally biased region" description="Basic and acidic residues" evidence="1">
    <location>
        <begin position="314"/>
        <end position="324"/>
    </location>
</feature>
<evidence type="ECO:0000313" key="3">
    <source>
        <dbReference type="Proteomes" id="UP001497480"/>
    </source>
</evidence>
<dbReference type="InterPro" id="IPR038928">
    <property type="entry name" value="LAZY1"/>
</dbReference>
<reference evidence="2 3" key="1">
    <citation type="submission" date="2024-03" db="EMBL/GenBank/DDBJ databases">
        <authorList>
            <person name="Martinez-Hernandez J."/>
        </authorList>
    </citation>
    <scope>NUCLEOTIDE SEQUENCE [LARGE SCALE GENOMIC DNA]</scope>
</reference>
<feature type="region of interest" description="Disordered" evidence="1">
    <location>
        <begin position="285"/>
        <end position="324"/>
    </location>
</feature>
<dbReference type="GO" id="GO:0009630">
    <property type="term" value="P:gravitropism"/>
    <property type="evidence" value="ECO:0007669"/>
    <property type="project" value="InterPro"/>
</dbReference>
<protein>
    <recommendedName>
        <fullName evidence="4">Protein LAZY 1-like</fullName>
    </recommendedName>
</protein>
<feature type="compositionally biased region" description="Basic residues" evidence="1">
    <location>
        <begin position="44"/>
        <end position="55"/>
    </location>
</feature>
<evidence type="ECO:0000313" key="2">
    <source>
        <dbReference type="EMBL" id="CAL0300421.1"/>
    </source>
</evidence>
<dbReference type="EMBL" id="CAXHTB010000001">
    <property type="protein sequence ID" value="CAL0300421.1"/>
    <property type="molecule type" value="Genomic_DNA"/>
</dbReference>